<evidence type="ECO:0000313" key="2">
    <source>
        <dbReference type="EMBL" id="CAB5218179.1"/>
    </source>
</evidence>
<organism evidence="2">
    <name type="scientific">uncultured Caudovirales phage</name>
    <dbReference type="NCBI Taxonomy" id="2100421"/>
    <lineage>
        <taxon>Viruses</taxon>
        <taxon>Duplodnaviria</taxon>
        <taxon>Heunggongvirae</taxon>
        <taxon>Uroviricota</taxon>
        <taxon>Caudoviricetes</taxon>
        <taxon>Peduoviridae</taxon>
        <taxon>Maltschvirus</taxon>
        <taxon>Maltschvirus maltsch</taxon>
    </lineage>
</organism>
<protein>
    <submittedName>
        <fullName evidence="2">Uncharacterized protein</fullName>
    </submittedName>
</protein>
<sequence length="103" mass="11903">MSERGEVKRDGAKAQKNSGRGNYQKGDAQWHDFVVDYKEYSKSISISKEIWAKICTDTFKVSREKYPVLKLILGGEGTKTRLAVIEWALFEQMVECWETHNDN</sequence>
<feature type="compositionally biased region" description="Basic and acidic residues" evidence="1">
    <location>
        <begin position="1"/>
        <end position="13"/>
    </location>
</feature>
<accession>A0A6J7WJE1</accession>
<gene>
    <name evidence="2" type="ORF">UFOVP204_61</name>
</gene>
<name>A0A6J7WJE1_9CAUD</name>
<feature type="region of interest" description="Disordered" evidence="1">
    <location>
        <begin position="1"/>
        <end position="25"/>
    </location>
</feature>
<evidence type="ECO:0000256" key="1">
    <source>
        <dbReference type="SAM" id="MobiDB-lite"/>
    </source>
</evidence>
<reference evidence="2" key="1">
    <citation type="submission" date="2020-05" db="EMBL/GenBank/DDBJ databases">
        <authorList>
            <person name="Chiriac C."/>
            <person name="Salcher M."/>
            <person name="Ghai R."/>
            <person name="Kavagutti S V."/>
        </authorList>
    </citation>
    <scope>NUCLEOTIDE SEQUENCE</scope>
</reference>
<proteinExistence type="predicted"/>
<dbReference type="EMBL" id="LR798257">
    <property type="protein sequence ID" value="CAB5218179.1"/>
    <property type="molecule type" value="Genomic_DNA"/>
</dbReference>